<dbReference type="PANTHER" id="PTHR45825:SF11">
    <property type="entry name" value="ALPHA AMYLASE DOMAIN-CONTAINING PROTEIN"/>
    <property type="match status" value="1"/>
</dbReference>
<dbReference type="Proteomes" id="UP000249873">
    <property type="component" value="Chromosome"/>
</dbReference>
<dbReference type="InterPro" id="IPR013534">
    <property type="entry name" value="Starch_synth_cat_dom"/>
</dbReference>
<dbReference type="RefSeq" id="WP_111372309.1">
    <property type="nucleotide sequence ID" value="NZ_CP029480.1"/>
</dbReference>
<name>A0A2Z4GD03_9BACT</name>
<organism evidence="6 7">
    <name type="scientific">Arcticibacterium luteifluviistationis</name>
    <dbReference type="NCBI Taxonomy" id="1784714"/>
    <lineage>
        <taxon>Bacteria</taxon>
        <taxon>Pseudomonadati</taxon>
        <taxon>Bacteroidota</taxon>
        <taxon>Cytophagia</taxon>
        <taxon>Cytophagales</taxon>
        <taxon>Leadbetterellaceae</taxon>
        <taxon>Arcticibacterium</taxon>
    </lineage>
</organism>
<dbReference type="KEGG" id="als:DJ013_13435"/>
<dbReference type="Pfam" id="PF08323">
    <property type="entry name" value="Glyco_transf_5"/>
    <property type="match status" value="1"/>
</dbReference>
<keyword evidence="3" id="KW-0328">Glycosyltransferase</keyword>
<proteinExistence type="predicted"/>
<evidence type="ECO:0000313" key="7">
    <source>
        <dbReference type="Proteomes" id="UP000249873"/>
    </source>
</evidence>
<dbReference type="OrthoDB" id="9808590at2"/>
<protein>
    <recommendedName>
        <fullName evidence="2">starch synthase</fullName>
        <ecNumber evidence="2">2.4.1.21</ecNumber>
    </recommendedName>
</protein>
<evidence type="ECO:0000256" key="4">
    <source>
        <dbReference type="ARBA" id="ARBA00022679"/>
    </source>
</evidence>
<feature type="domain" description="Starch synthase catalytic" evidence="5">
    <location>
        <begin position="5"/>
        <end position="235"/>
    </location>
</feature>
<comment type="catalytic activity">
    <reaction evidence="1">
        <text>[(1-&gt;4)-alpha-D-glucosyl](n) + ADP-alpha-D-glucose = [(1-&gt;4)-alpha-D-glucosyl](n+1) + ADP + H(+)</text>
        <dbReference type="Rhea" id="RHEA:18189"/>
        <dbReference type="Rhea" id="RHEA-COMP:9584"/>
        <dbReference type="Rhea" id="RHEA-COMP:9587"/>
        <dbReference type="ChEBI" id="CHEBI:15378"/>
        <dbReference type="ChEBI" id="CHEBI:15444"/>
        <dbReference type="ChEBI" id="CHEBI:57498"/>
        <dbReference type="ChEBI" id="CHEBI:456216"/>
        <dbReference type="EC" id="2.4.1.21"/>
    </reaction>
</comment>
<dbReference type="PANTHER" id="PTHR45825">
    <property type="entry name" value="GRANULE-BOUND STARCH SYNTHASE 1, CHLOROPLASTIC/AMYLOPLASTIC"/>
    <property type="match status" value="1"/>
</dbReference>
<keyword evidence="7" id="KW-1185">Reference proteome</keyword>
<reference evidence="6 7" key="1">
    <citation type="submission" date="2018-05" db="EMBL/GenBank/DDBJ databases">
        <title>Complete genome sequence of Arcticibacterium luteifluviistationis SM1504T, a cytophagaceae bacterium isolated from Arctic surface seawater.</title>
        <authorList>
            <person name="Li Y."/>
            <person name="Qin Q.-L."/>
        </authorList>
    </citation>
    <scope>NUCLEOTIDE SEQUENCE [LARGE SCALE GENOMIC DNA]</scope>
    <source>
        <strain evidence="6 7">SM1504</strain>
    </source>
</reference>
<dbReference type="EMBL" id="CP029480">
    <property type="protein sequence ID" value="AWV99116.1"/>
    <property type="molecule type" value="Genomic_DNA"/>
</dbReference>
<dbReference type="Gene3D" id="3.40.50.2000">
    <property type="entry name" value="Glycogen Phosphorylase B"/>
    <property type="match status" value="1"/>
</dbReference>
<evidence type="ECO:0000256" key="2">
    <source>
        <dbReference type="ARBA" id="ARBA00012588"/>
    </source>
</evidence>
<dbReference type="AlphaFoldDB" id="A0A2Z4GD03"/>
<dbReference type="EC" id="2.4.1.21" evidence="2"/>
<evidence type="ECO:0000256" key="1">
    <source>
        <dbReference type="ARBA" id="ARBA00001478"/>
    </source>
</evidence>
<dbReference type="SUPFAM" id="SSF53756">
    <property type="entry name" value="UDP-Glycosyltransferase/glycogen phosphorylase"/>
    <property type="match status" value="1"/>
</dbReference>
<accession>A0A2Z4GD03</accession>
<dbReference type="GO" id="GO:0009011">
    <property type="term" value="F:alpha-1,4-glucan glucosyltransferase (ADP-glucose donor) activity"/>
    <property type="evidence" value="ECO:0007669"/>
    <property type="project" value="UniProtKB-EC"/>
</dbReference>
<sequence length="269" mass="31042">MSKIRILYLTSEIDPFLELSKIATLTKKLPQEMQERGMEIRILMPRFGTINERKNRLHEVVRLSGINITVGDEEKPLIIKVASIPSAKLQVYFLDNEDYFQRKTVFTDKHGAFYDDNDERAIFFCKGALETVKKLGWAPDIVHCTDWMTALVPLYLKTTYKNDPIFKNTKSVFTVYNNVFEHKFTEDMIPKAKMLDISDENLANLRSRDFAGFIKIGCEYADVVVKANENLSADISNIVNEIAEKKIDAQIEDENITETFFQLYTDLAE</sequence>
<keyword evidence="4" id="KW-0808">Transferase</keyword>
<evidence type="ECO:0000313" key="6">
    <source>
        <dbReference type="EMBL" id="AWV99116.1"/>
    </source>
</evidence>
<evidence type="ECO:0000256" key="3">
    <source>
        <dbReference type="ARBA" id="ARBA00022676"/>
    </source>
</evidence>
<gene>
    <name evidence="6" type="ORF">DJ013_13435</name>
</gene>
<evidence type="ECO:0000259" key="5">
    <source>
        <dbReference type="Pfam" id="PF08323"/>
    </source>
</evidence>